<dbReference type="GO" id="GO:0020037">
    <property type="term" value="F:heme binding"/>
    <property type="evidence" value="ECO:0007669"/>
    <property type="project" value="InterPro"/>
</dbReference>
<evidence type="ECO:0000256" key="7">
    <source>
        <dbReference type="ARBA" id="ARBA00023033"/>
    </source>
</evidence>
<dbReference type="EMBL" id="CP000479">
    <property type="protein sequence ID" value="ABK69416.1"/>
    <property type="molecule type" value="Genomic_DNA"/>
</dbReference>
<dbReference type="PANTHER" id="PTHR46696">
    <property type="entry name" value="P450, PUTATIVE (EUROFUNG)-RELATED"/>
    <property type="match status" value="1"/>
</dbReference>
<evidence type="ECO:0000256" key="2">
    <source>
        <dbReference type="ARBA" id="ARBA00010617"/>
    </source>
</evidence>
<keyword evidence="6" id="KW-0408">Iron</keyword>
<dbReference type="KEGG" id="mav:MAV_1637"/>
<dbReference type="Gene3D" id="1.10.630.10">
    <property type="entry name" value="Cytochrome P450"/>
    <property type="match status" value="1"/>
</dbReference>
<dbReference type="HOGENOM" id="CLU_033716_0_0_11"/>
<evidence type="ECO:0000256" key="5">
    <source>
        <dbReference type="ARBA" id="ARBA00023002"/>
    </source>
</evidence>
<dbReference type="GO" id="GO:0008395">
    <property type="term" value="F:steroid hydroxylase activity"/>
    <property type="evidence" value="ECO:0007669"/>
    <property type="project" value="TreeGrafter"/>
</dbReference>
<dbReference type="Pfam" id="PF00067">
    <property type="entry name" value="p450"/>
    <property type="match status" value="1"/>
</dbReference>
<evidence type="ECO:0000256" key="1">
    <source>
        <dbReference type="ARBA" id="ARBA00001971"/>
    </source>
</evidence>
<comment type="cofactor">
    <cofactor evidence="1">
        <name>heme</name>
        <dbReference type="ChEBI" id="CHEBI:30413"/>
    </cofactor>
</comment>
<evidence type="ECO:0000256" key="4">
    <source>
        <dbReference type="ARBA" id="ARBA00022723"/>
    </source>
</evidence>
<keyword evidence="4" id="KW-0479">Metal-binding</keyword>
<keyword evidence="3" id="KW-0349">Heme</keyword>
<keyword evidence="7" id="KW-0503">Monooxygenase</keyword>
<gene>
    <name evidence="8" type="ordered locus">MAV_1637</name>
</gene>
<dbReference type="SUPFAM" id="SSF48264">
    <property type="entry name" value="Cytochrome P450"/>
    <property type="match status" value="1"/>
</dbReference>
<proteinExistence type="inferred from homology"/>
<dbReference type="PRINTS" id="PR00359">
    <property type="entry name" value="BP450"/>
</dbReference>
<dbReference type="GO" id="GO:0036199">
    <property type="term" value="F:cholest-4-en-3-one 26-monooxygenase activity"/>
    <property type="evidence" value="ECO:0007669"/>
    <property type="project" value="TreeGrafter"/>
</dbReference>
<organism evidence="8 9">
    <name type="scientific">Mycobacterium avium (strain 104)</name>
    <dbReference type="NCBI Taxonomy" id="243243"/>
    <lineage>
        <taxon>Bacteria</taxon>
        <taxon>Bacillati</taxon>
        <taxon>Actinomycetota</taxon>
        <taxon>Actinomycetes</taxon>
        <taxon>Mycobacteriales</taxon>
        <taxon>Mycobacteriaceae</taxon>
        <taxon>Mycobacterium</taxon>
        <taxon>Mycobacterium avium complex (MAC)</taxon>
    </lineage>
</organism>
<evidence type="ECO:0000256" key="3">
    <source>
        <dbReference type="ARBA" id="ARBA00022617"/>
    </source>
</evidence>
<evidence type="ECO:0000256" key="6">
    <source>
        <dbReference type="ARBA" id="ARBA00023004"/>
    </source>
</evidence>
<dbReference type="PANTHER" id="PTHR46696:SF4">
    <property type="entry name" value="BIOTIN BIOSYNTHESIS CYTOCHROME P450"/>
    <property type="match status" value="1"/>
</dbReference>
<dbReference type="GO" id="GO:0006707">
    <property type="term" value="P:cholesterol catabolic process"/>
    <property type="evidence" value="ECO:0007669"/>
    <property type="project" value="TreeGrafter"/>
</dbReference>
<reference evidence="8 9" key="1">
    <citation type="submission" date="2006-10" db="EMBL/GenBank/DDBJ databases">
        <authorList>
            <person name="Fleischmann R.D."/>
            <person name="Dodson R.J."/>
            <person name="Haft D.H."/>
            <person name="Merkel J.S."/>
            <person name="Nelson W.C."/>
            <person name="Fraser C.M."/>
        </authorList>
    </citation>
    <scope>NUCLEOTIDE SEQUENCE [LARGE SCALE GENOMIC DNA]</scope>
    <source>
        <strain evidence="8 9">104</strain>
    </source>
</reference>
<dbReference type="InterPro" id="IPR036396">
    <property type="entry name" value="Cyt_P450_sf"/>
</dbReference>
<name>A0A0H3A3U9_MYCA1</name>
<dbReference type="AlphaFoldDB" id="A0A0H3A3U9"/>
<dbReference type="InterPro" id="IPR001128">
    <property type="entry name" value="Cyt_P450"/>
</dbReference>
<dbReference type="GO" id="GO:0005506">
    <property type="term" value="F:iron ion binding"/>
    <property type="evidence" value="ECO:0007669"/>
    <property type="project" value="InterPro"/>
</dbReference>
<evidence type="ECO:0000313" key="9">
    <source>
        <dbReference type="Proteomes" id="UP000001574"/>
    </source>
</evidence>
<sequence>MNVNAATAACGDDPAERGLAMTTAAVDLSDFSLWCNGFPDELFTELRRTRPLFHHDLTPGVAATVHRDFWVATKHRHAVRLHRDTESFTAADGPLIQPVAMFSSSPTIITMDPPELNKRRKLISNAFNPRAIAKLEDGIRARAARMIDNLLAHGGGDWIEDVADALPMTVIGDILGIPERDRPRIFDLFDRILKALAPDAHPRGGVELELFASVFDYAMQLTADKRRNPTGDIWSTLATAVITGEDGEEFRLPANELEFFFFVLAFAGSDTTKNALAIGLQAFLANPGQVERYRADEALRPTAVEEVLRWASPVAYWTRTAKVDVEMDGQRIAKGERVVSMLRSANRDEEVFDAPFTFDIGRQPNPHVAFGGGGPHHCLGAMLARAELRAVFDELLLRCDDIEIGPAKAAYPNLITNMSIYDEMPISLRRR</sequence>
<keyword evidence="5" id="KW-0560">Oxidoreductase</keyword>
<evidence type="ECO:0000313" key="8">
    <source>
        <dbReference type="EMBL" id="ABK69416.1"/>
    </source>
</evidence>
<dbReference type="RefSeq" id="WP_011724264.1">
    <property type="nucleotide sequence ID" value="NC_008595.1"/>
</dbReference>
<protein>
    <submittedName>
        <fullName evidence="8">Cytochrome P450 superfamily protein</fullName>
    </submittedName>
</protein>
<accession>A0A0H3A3U9</accession>
<comment type="similarity">
    <text evidence="2">Belongs to the cytochrome P450 family.</text>
</comment>
<dbReference type="InterPro" id="IPR002397">
    <property type="entry name" value="Cyt_P450_B"/>
</dbReference>
<dbReference type="Proteomes" id="UP000001574">
    <property type="component" value="Chromosome"/>
</dbReference>